<evidence type="ECO:0000313" key="3">
    <source>
        <dbReference type="EMBL" id="MDP1418411.1"/>
    </source>
</evidence>
<dbReference type="PANTHER" id="PTHR37423:SF2">
    <property type="entry name" value="MEMBRANE-BOUND LYTIC MUREIN TRANSGLYCOSYLASE C"/>
    <property type="match status" value="1"/>
</dbReference>
<name>A0AA90SVI7_9BACI</name>
<comment type="caution">
    <text evidence="3">The sequence shown here is derived from an EMBL/GenBank/DDBJ whole genome shotgun (WGS) entry which is preliminary data.</text>
</comment>
<accession>A0AA90SVI7</accession>
<dbReference type="EMBL" id="JAUUTP010000006">
    <property type="protein sequence ID" value="MDP1418411.1"/>
    <property type="molecule type" value="Genomic_DNA"/>
</dbReference>
<evidence type="ECO:0000259" key="2">
    <source>
        <dbReference type="Pfam" id="PF01464"/>
    </source>
</evidence>
<dbReference type="Proteomes" id="UP001178277">
    <property type="component" value="Unassembled WGS sequence"/>
</dbReference>
<dbReference type="GO" id="GO:0000270">
    <property type="term" value="P:peptidoglycan metabolic process"/>
    <property type="evidence" value="ECO:0007669"/>
    <property type="project" value="InterPro"/>
</dbReference>
<gene>
    <name evidence="3" type="ORF">Q8G35_08295</name>
</gene>
<reference evidence="3" key="1">
    <citation type="submission" date="2023-07" db="EMBL/GenBank/DDBJ databases">
        <title>Murine gut Bacillus species.</title>
        <authorList>
            <person name="Gutman E."/>
            <person name="Hashuel R."/>
            <person name="Litvak Y."/>
        </authorList>
    </citation>
    <scope>NUCLEOTIDE SEQUENCE</scope>
    <source>
        <strain evidence="3">RU283</strain>
    </source>
</reference>
<evidence type="ECO:0000313" key="4">
    <source>
        <dbReference type="Proteomes" id="UP001178277"/>
    </source>
</evidence>
<protein>
    <submittedName>
        <fullName evidence="3">Lytic transglycosylase domain-containing protein</fullName>
        <ecNumber evidence="3">4.2.2.n1</ecNumber>
    </submittedName>
</protein>
<evidence type="ECO:0000256" key="1">
    <source>
        <dbReference type="ARBA" id="ARBA00007734"/>
    </source>
</evidence>
<dbReference type="PROSITE" id="PS00922">
    <property type="entry name" value="TRANSGLYCOSYLASE"/>
    <property type="match status" value="1"/>
</dbReference>
<feature type="domain" description="Transglycosylase SLT" evidence="2">
    <location>
        <begin position="96"/>
        <end position="203"/>
    </location>
</feature>
<dbReference type="CDD" id="cd00254">
    <property type="entry name" value="LT-like"/>
    <property type="match status" value="1"/>
</dbReference>
<dbReference type="EC" id="4.2.2.n1" evidence="3"/>
<keyword evidence="3" id="KW-0456">Lyase</keyword>
<dbReference type="InterPro" id="IPR008258">
    <property type="entry name" value="Transglycosylase_SLT_dom_1"/>
</dbReference>
<dbReference type="InterPro" id="IPR023346">
    <property type="entry name" value="Lysozyme-like_dom_sf"/>
</dbReference>
<dbReference type="InterPro" id="IPR000189">
    <property type="entry name" value="Transglyc_AS"/>
</dbReference>
<sequence length="213" mass="23056">MKIQDFKTFMELQAIQQFTNTNSSRSVFQDMLSELVSGDALEGTSQTLGSLLSNVEAETKSFLQPGGLTSMNINPISTAHANNQSSGTATNYDHIISQAASLYNLPEKLIKSVIKQESNFNPEATSYAGATGLMQLMPATAKSLGVHDATDPEQNIMGGSKYLSQMMTRYDGDIQVALAAYNAGPGNVDKYNGIPPFKETQNYVQKVYGTFLS</sequence>
<proteinExistence type="inferred from homology"/>
<dbReference type="GO" id="GO:0016020">
    <property type="term" value="C:membrane"/>
    <property type="evidence" value="ECO:0007669"/>
    <property type="project" value="InterPro"/>
</dbReference>
<dbReference type="Pfam" id="PF01464">
    <property type="entry name" value="SLT"/>
    <property type="match status" value="1"/>
</dbReference>
<comment type="similarity">
    <text evidence="1">Belongs to the transglycosylase Slt family.</text>
</comment>
<organism evidence="3 4">
    <name type="scientific">Peribacillus simplex</name>
    <dbReference type="NCBI Taxonomy" id="1478"/>
    <lineage>
        <taxon>Bacteria</taxon>
        <taxon>Bacillati</taxon>
        <taxon>Bacillota</taxon>
        <taxon>Bacilli</taxon>
        <taxon>Bacillales</taxon>
        <taxon>Bacillaceae</taxon>
        <taxon>Peribacillus</taxon>
    </lineage>
</organism>
<dbReference type="Gene3D" id="1.10.530.10">
    <property type="match status" value="1"/>
</dbReference>
<dbReference type="PANTHER" id="PTHR37423">
    <property type="entry name" value="SOLUBLE LYTIC MUREIN TRANSGLYCOSYLASE-RELATED"/>
    <property type="match status" value="1"/>
</dbReference>
<dbReference type="RefSeq" id="WP_305159781.1">
    <property type="nucleotide sequence ID" value="NZ_JAUUTP010000006.1"/>
</dbReference>
<dbReference type="SUPFAM" id="SSF53955">
    <property type="entry name" value="Lysozyme-like"/>
    <property type="match status" value="1"/>
</dbReference>
<dbReference type="AlphaFoldDB" id="A0AA90SVI7"/>
<dbReference type="GO" id="GO:0008933">
    <property type="term" value="F:peptidoglycan lytic transglycosylase activity"/>
    <property type="evidence" value="ECO:0007669"/>
    <property type="project" value="InterPro"/>
</dbReference>